<dbReference type="InterPro" id="IPR025110">
    <property type="entry name" value="AMP-bd_C"/>
</dbReference>
<feature type="region of interest" description="Disordered" evidence="6">
    <location>
        <begin position="1692"/>
        <end position="1712"/>
    </location>
</feature>
<feature type="domain" description="Carrier" evidence="7">
    <location>
        <begin position="1710"/>
        <end position="1785"/>
    </location>
</feature>
<dbReference type="PROSITE" id="PS50075">
    <property type="entry name" value="CARRIER"/>
    <property type="match status" value="3"/>
</dbReference>
<name>A0ABU3K541_9BACT</name>
<dbReference type="Pfam" id="PF00668">
    <property type="entry name" value="Condensation"/>
    <property type="match status" value="2"/>
</dbReference>
<dbReference type="SUPFAM" id="SSF56801">
    <property type="entry name" value="Acetyl-CoA synthetase-like"/>
    <property type="match status" value="3"/>
</dbReference>
<dbReference type="Gene3D" id="3.30.300.30">
    <property type="match status" value="3"/>
</dbReference>
<dbReference type="SUPFAM" id="SSF47336">
    <property type="entry name" value="ACP-like"/>
    <property type="match status" value="3"/>
</dbReference>
<dbReference type="CDD" id="cd12116">
    <property type="entry name" value="A_NRPS_Ta1_like"/>
    <property type="match status" value="1"/>
</dbReference>
<evidence type="ECO:0000256" key="1">
    <source>
        <dbReference type="ARBA" id="ARBA00001957"/>
    </source>
</evidence>
<dbReference type="SMART" id="SM00823">
    <property type="entry name" value="PKS_PP"/>
    <property type="match status" value="3"/>
</dbReference>
<keyword evidence="9" id="KW-1185">Reference proteome</keyword>
<dbReference type="InterPro" id="IPR000873">
    <property type="entry name" value="AMP-dep_synth/lig_dom"/>
</dbReference>
<dbReference type="Gene3D" id="3.40.50.12780">
    <property type="entry name" value="N-terminal domain of ligase-like"/>
    <property type="match status" value="1"/>
</dbReference>
<dbReference type="CDD" id="cd12117">
    <property type="entry name" value="A_NRPS_Srf_like"/>
    <property type="match status" value="1"/>
</dbReference>
<dbReference type="InterPro" id="IPR009081">
    <property type="entry name" value="PP-bd_ACP"/>
</dbReference>
<dbReference type="Gene3D" id="3.40.50.980">
    <property type="match status" value="4"/>
</dbReference>
<dbReference type="CDD" id="cd19531">
    <property type="entry name" value="LCL_NRPS-like"/>
    <property type="match status" value="2"/>
</dbReference>
<evidence type="ECO:0000313" key="9">
    <source>
        <dbReference type="Proteomes" id="UP001250932"/>
    </source>
</evidence>
<dbReference type="Gene3D" id="3.30.559.30">
    <property type="entry name" value="Nonribosomal peptide synthetase, condensation domain"/>
    <property type="match status" value="2"/>
</dbReference>
<dbReference type="Gene3D" id="2.30.38.10">
    <property type="entry name" value="Luciferase, Domain 3"/>
    <property type="match status" value="2"/>
</dbReference>
<dbReference type="InterPro" id="IPR020845">
    <property type="entry name" value="AMP-binding_CS"/>
</dbReference>
<dbReference type="InterPro" id="IPR042099">
    <property type="entry name" value="ANL_N_sf"/>
</dbReference>
<dbReference type="SUPFAM" id="SSF52777">
    <property type="entry name" value="CoA-dependent acyltransferases"/>
    <property type="match status" value="4"/>
</dbReference>
<dbReference type="PANTHER" id="PTHR45527:SF1">
    <property type="entry name" value="FATTY ACID SYNTHASE"/>
    <property type="match status" value="1"/>
</dbReference>
<dbReference type="InterPro" id="IPR045851">
    <property type="entry name" value="AMP-bd_C_sf"/>
</dbReference>
<dbReference type="Proteomes" id="UP001250932">
    <property type="component" value="Unassembled WGS sequence"/>
</dbReference>
<dbReference type="Gene3D" id="1.10.1200.10">
    <property type="entry name" value="ACP-like"/>
    <property type="match status" value="3"/>
</dbReference>
<keyword evidence="2" id="KW-0596">Phosphopantetheine</keyword>
<dbReference type="RefSeq" id="WP_313831868.1">
    <property type="nucleotide sequence ID" value="NZ_JAQOUE010000001.1"/>
</dbReference>
<evidence type="ECO:0000256" key="3">
    <source>
        <dbReference type="ARBA" id="ARBA00022553"/>
    </source>
</evidence>
<dbReference type="InterPro" id="IPR010071">
    <property type="entry name" value="AA_adenyl_dom"/>
</dbReference>
<dbReference type="InterPro" id="IPR023213">
    <property type="entry name" value="CAT-like_dom_sf"/>
</dbReference>
<proteinExistence type="predicted"/>
<dbReference type="InterPro" id="IPR006162">
    <property type="entry name" value="Ppantetheine_attach_site"/>
</dbReference>
<dbReference type="Gene3D" id="3.30.559.10">
    <property type="entry name" value="Chloramphenicol acetyltransferase-like domain"/>
    <property type="match status" value="2"/>
</dbReference>
<comment type="caution">
    <text evidence="8">The sequence shown here is derived from an EMBL/GenBank/DDBJ whole genome shotgun (WGS) entry which is preliminary data.</text>
</comment>
<dbReference type="EMBL" id="JAQOUE010000001">
    <property type="protein sequence ID" value="MDT7041516.1"/>
    <property type="molecule type" value="Genomic_DNA"/>
</dbReference>
<dbReference type="NCBIfam" id="TIGR01733">
    <property type="entry name" value="AA-adenyl-dom"/>
    <property type="match status" value="2"/>
</dbReference>
<organism evidence="8 9">
    <name type="scientific">Candidatus Nitronereus thalassa</name>
    <dbReference type="NCBI Taxonomy" id="3020898"/>
    <lineage>
        <taxon>Bacteria</taxon>
        <taxon>Pseudomonadati</taxon>
        <taxon>Nitrospirota</taxon>
        <taxon>Nitrospiria</taxon>
        <taxon>Nitrospirales</taxon>
        <taxon>Nitrospiraceae</taxon>
        <taxon>Candidatus Nitronereus</taxon>
    </lineage>
</organism>
<feature type="domain" description="Carrier" evidence="7">
    <location>
        <begin position="2805"/>
        <end position="2880"/>
    </location>
</feature>
<evidence type="ECO:0000259" key="7">
    <source>
        <dbReference type="PROSITE" id="PS50075"/>
    </source>
</evidence>
<feature type="domain" description="Carrier" evidence="7">
    <location>
        <begin position="595"/>
        <end position="672"/>
    </location>
</feature>
<accession>A0ABU3K541</accession>
<dbReference type="PROSITE" id="PS00455">
    <property type="entry name" value="AMP_BINDING"/>
    <property type="match status" value="3"/>
</dbReference>
<dbReference type="InterPro" id="IPR040097">
    <property type="entry name" value="FAAL/FAAC"/>
</dbReference>
<keyword evidence="5" id="KW-0443">Lipid metabolism</keyword>
<dbReference type="InterPro" id="IPR001242">
    <property type="entry name" value="Condensation_dom"/>
</dbReference>
<sequence>MKSDNLVELLRVRAEKQGCKPLLTFLGDGEEESAHISFAQLDSQAKTIAAQLQKLELVGERVLLVFSPGLEFITAFFGCLYAGAVAVPVPLLGFRRAFSRLEAILHDAGAKSILSTKHVISKLKGQEKDAGQNSSLIWLPTDALSEDLQEHWTLPTIKEDSLAYLQYTSGSTSQPKGVMVTHGNVFHNLAYIEQGCEYTPQSILVSWLPHFHDMGLVNGILQPIFQGCRGILLSPQSFVQRPLRWLHAISHYRATHSGGPNFAYDMCANSISVEERFSLDLSTWELAYCGAEPVRHSTLSRFAKNFASQGFKWSAFCPAYGLAESTLKVSAKPKSEIPPTITVSSQALEMNQVLEVESNDPLGKALVGSGRVDFGMKVEIVDPVTLHPCISGTVGEIWVAGPSVAKGYWNREQETTHTYNAFLADRLQGPFLRTGDLGFLRDDQLFVTGRLKDLIIIRGSNFYPQDIERTVERSHESLRQGAGIAFSIEQDGEEKLVIVQELRREGKGQDTDKIVETIRRSVAEEHHLHTLAVVLVRAGTIPKTSSGKVQRQACRQAYLAGQLHVIVENRVSPSSTTEEAVHLSVHELLTLSTKDRRATIQDHLQYILARLLHQSTHNVPVHEKLVTLGLDSLMLFSLRQHIEKGFGVMVPFSLLMDEVSLNELAHEIECQINYSAADGLTVPSHQRMVQRDVSFEGTVSPGQDSPPMIPDESLSYGQQGLWILQREQPEIDVYQIRFTARVSGAFDVPAFQKAVQTLIARHSVLRTTFLETGGLLRQTVGPYHDEMFNLIDASEDSPEVFQARLEEEAYRPFDLEHGPVFRVHVFCRGDQEAILFIAVHHLVMDMWSMSILVDELRQLYVAEKHGCESSLEPVGSNYSNFVRWQADRLTGPDGERLWEYWREQLHGAIPVLPLPLDYPRASDHNVEGATHSFRLSASLTQKLHTLARQQGTTLYVVLLSALQVLLSRLSGQDDILVGSPVAGRTKSEFEPVIGYFVNILPFRARLDDNPSFASLIARNHQTVIRGLDHQDFPFPLLVERMALKRDPNVPPLCQVMLVHERPQRMTQEGFSSFILGESDARIKFGNTELTPYPLKRRSSEMDVSLIITEVNGEIQAAIQYRAALFTPARIERMARQWETLCEAMVASPTARLSEISLLSTTEQQRMIVDWNQTQTEYPKFSSIQEIFEDRVREQPDRAAVIFEGDTLTYGELNDRANQVGYSLQERGVKPGQLVGICFERSLEMIIGMLGILKAGGAYVPLDPEYPEERLRFMIEDACLEVLLTQEQFRSRLTHDALDLICLDLEWKHFERFPIANLPCTVSSEGLAYVMYTSGSTGSPKGVCIPHRGVVSLVKGTDFVQFDPDQVFLQLAPVAFDPSTFEIWGALLNGARLVLFPPHPPTFDELGRIILAHEITTMRLPTDMFHRIVETRVQVLTPLHQLIVGGDVLSASHVRKALKALPRCRLVNGYGPTENTTYTCCYGMQGNGLEENSVPIGRPIANTQVYILDAHLQPVPVGVVGELYIGGDGLALGYLQRPDLTAERFISHPLTGHSESPNDSLGARLYKTGDMACYREDGVMEFRGRVDLQVKVRGHRVELQEVEASIRQHPNIQEAIVAYKEIPRHTLAENDNSAHLNEQGFVAYVVLVEGESTLSNTTLQNFLKSKLPSHMIPVWTMVLEQLPRLPNKKVDRQALPLPDRAASQSSGLSRRPRDPIEESISEIWRDVLGLAEIRLEDNFFNLGGHSLLAIQVLSRVKSVFHVELPVRSLFENPTLEGFSARVIETQQQSHKALKHPSETVSQEGEKALSFSQERIWFLSQLDQDGRAYALPLAVRLTGPLQLQIFKASIHEIFRRHEVLRTTIQTKNGLPILLIHPFEATPLTLVDLPDIPAHEKESELQRRVKQEIQQPFDVGRGPLARITLFRFHDNDHVLFVNMHHLITDTWSLSLFFQELGALYPAFCAGLPSPLPKLAFQYTDYAHWQREWLRGGELETQLAYWTDRLANASSVLRLPTDYPRPVRQTFRGARETQALPSQLVEQIMTICRQEGVTFFMVLLAAFKVLLFRYTGQDDVLVGIPVANRRWLDAEKLIGPFVNTLVLRTDLSGDPSFRNLLARVKERTLEAYAHQDLPVERLVEALQPQRDLSRTPLFQVMFSMPNVPMPTLQLKDVSVEVLPLDRGGAQFDLTMYVPDIPGQGHEVILEYNADLFEVDTIKRMQGHYQTLLQHMIEDFDCSIGEAAMLTEAERQQLLVDWNDTVADHSSECLLQQMFESQAKRTSDRVAIVCGEVSLTYSELNQQANKVAHHLRKLGIVSESLVGIFLDRSVDMLIALLGVLKAGGAYVPLDPAYPEDRVLAMLKDSQVPLVLTQDSLLSRLPTFSSISNGSARSYAGPVVVTMSNGKWTQESSDNPDVAISSGTPAYVMYTSGSTGQPKGVLISHRALANFMHAMQHEPGLGIHDRLLAVTNLSFDISILELFLPLVVGAQVVLASRETSADGNKLNRLLEESRATVMQATPTTWQLLVQAGWMPTKGFRAFCGGEALSRALANQLLAKGVELWNLYGPTETTIWSATHRVVPGDEVVPIGHPIANTQLYILDANLHPVPIGISGELYIGGAGLALGYLNQPDLTSKNFVPNPFRKESKTKLYKTGDLTKYRSDGTIEFLGRLDSQTKIRGFRVELEEIEAVLNSHPLVQVSVVVVREQESDNHVRSYESVDQDMQLVAYLLMQDLLKPHEVANGVQHESLVEPSRMAELRDFVKKSLPDFMVPSRFVVLDKFPLTPNGKIDRHNLPHPEEPSYLPTTYVPAQNSLQGKLVQLWMKMLGVSCVGVNDNFFELGGHSLLANHMLARVFTDQGIEVSVSTFFERPTIEHLAKYIETMRWLAETQSLNPYVTSSDREDNVL</sequence>
<evidence type="ECO:0000256" key="2">
    <source>
        <dbReference type="ARBA" id="ARBA00022450"/>
    </source>
</evidence>
<dbReference type="PROSITE" id="PS00012">
    <property type="entry name" value="PHOSPHOPANTETHEINE"/>
    <property type="match status" value="1"/>
</dbReference>
<dbReference type="InterPro" id="IPR020806">
    <property type="entry name" value="PKS_PP-bd"/>
</dbReference>
<keyword evidence="3" id="KW-0597">Phosphoprotein</keyword>
<dbReference type="InterPro" id="IPR036736">
    <property type="entry name" value="ACP-like_sf"/>
</dbReference>
<gene>
    <name evidence="8" type="ORF">PPG34_04090</name>
</gene>
<keyword evidence="4" id="KW-0276">Fatty acid metabolism</keyword>
<evidence type="ECO:0000256" key="5">
    <source>
        <dbReference type="ARBA" id="ARBA00023098"/>
    </source>
</evidence>
<dbReference type="NCBIfam" id="NF003417">
    <property type="entry name" value="PRK04813.1"/>
    <property type="match status" value="3"/>
</dbReference>
<evidence type="ECO:0000256" key="4">
    <source>
        <dbReference type="ARBA" id="ARBA00022832"/>
    </source>
</evidence>
<dbReference type="Pfam" id="PF00501">
    <property type="entry name" value="AMP-binding"/>
    <property type="match status" value="3"/>
</dbReference>
<evidence type="ECO:0000313" key="8">
    <source>
        <dbReference type="EMBL" id="MDT7041516.1"/>
    </source>
</evidence>
<dbReference type="PANTHER" id="PTHR45527">
    <property type="entry name" value="NONRIBOSOMAL PEPTIDE SYNTHETASE"/>
    <property type="match status" value="1"/>
</dbReference>
<evidence type="ECO:0000256" key="6">
    <source>
        <dbReference type="SAM" id="MobiDB-lite"/>
    </source>
</evidence>
<comment type="cofactor">
    <cofactor evidence="1">
        <name>pantetheine 4'-phosphate</name>
        <dbReference type="ChEBI" id="CHEBI:47942"/>
    </cofactor>
</comment>
<dbReference type="Pfam" id="PF23024">
    <property type="entry name" value="AMP-dom_DIP2-like"/>
    <property type="match status" value="1"/>
</dbReference>
<dbReference type="CDD" id="cd05931">
    <property type="entry name" value="FAAL"/>
    <property type="match status" value="1"/>
</dbReference>
<reference evidence="8 9" key="1">
    <citation type="journal article" date="2023" name="ISME J.">
        <title>Cultivation and genomic characterization of novel and ubiquitous marine nitrite-oxidizing bacteria from the Nitrospirales.</title>
        <authorList>
            <person name="Mueller A.J."/>
            <person name="Daebeler A."/>
            <person name="Herbold C.W."/>
            <person name="Kirkegaard R.H."/>
            <person name="Daims H."/>
        </authorList>
    </citation>
    <scope>NUCLEOTIDE SEQUENCE [LARGE SCALE GENOMIC DNA]</scope>
    <source>
        <strain evidence="8 9">EB</strain>
    </source>
</reference>
<dbReference type="Pfam" id="PF00550">
    <property type="entry name" value="PP-binding"/>
    <property type="match status" value="3"/>
</dbReference>
<protein>
    <submittedName>
        <fullName evidence="8">Amino acid adenylation domain-containing protein</fullName>
    </submittedName>
</protein>